<dbReference type="SUPFAM" id="SSF56219">
    <property type="entry name" value="DNase I-like"/>
    <property type="match status" value="1"/>
</dbReference>
<dbReference type="PANTHER" id="PTHR33710:SF64">
    <property type="entry name" value="ENDONUCLEASE_EXONUCLEASE_PHOSPHATASE DOMAIN-CONTAINING PROTEIN"/>
    <property type="match status" value="1"/>
</dbReference>
<dbReference type="PANTHER" id="PTHR33710">
    <property type="entry name" value="BNAC02G09200D PROTEIN"/>
    <property type="match status" value="1"/>
</dbReference>
<accession>A0A2N9E3N6</accession>
<organism evidence="1">
    <name type="scientific">Fagus sylvatica</name>
    <name type="common">Beechnut</name>
    <dbReference type="NCBI Taxonomy" id="28930"/>
    <lineage>
        <taxon>Eukaryota</taxon>
        <taxon>Viridiplantae</taxon>
        <taxon>Streptophyta</taxon>
        <taxon>Embryophyta</taxon>
        <taxon>Tracheophyta</taxon>
        <taxon>Spermatophyta</taxon>
        <taxon>Magnoliopsida</taxon>
        <taxon>eudicotyledons</taxon>
        <taxon>Gunneridae</taxon>
        <taxon>Pentapetalae</taxon>
        <taxon>rosids</taxon>
        <taxon>fabids</taxon>
        <taxon>Fagales</taxon>
        <taxon>Fagaceae</taxon>
        <taxon>Fagus</taxon>
    </lineage>
</organism>
<reference evidence="1" key="1">
    <citation type="submission" date="2018-02" db="EMBL/GenBank/DDBJ databases">
        <authorList>
            <person name="Cohen D.B."/>
            <person name="Kent A.D."/>
        </authorList>
    </citation>
    <scope>NUCLEOTIDE SEQUENCE</scope>
</reference>
<evidence type="ECO:0000313" key="1">
    <source>
        <dbReference type="EMBL" id="SPC73516.1"/>
    </source>
</evidence>
<evidence type="ECO:0008006" key="2">
    <source>
        <dbReference type="Google" id="ProtNLM"/>
    </source>
</evidence>
<dbReference type="Gene3D" id="3.60.10.10">
    <property type="entry name" value="Endonuclease/exonuclease/phosphatase"/>
    <property type="match status" value="1"/>
</dbReference>
<protein>
    <recommendedName>
        <fullName evidence="2">Endonuclease/exonuclease/phosphatase domain-containing protein</fullName>
    </recommendedName>
</protein>
<gene>
    <name evidence="1" type="ORF">FSB_LOCUS1398</name>
</gene>
<dbReference type="AlphaFoldDB" id="A0A2N9E3N6"/>
<dbReference type="EMBL" id="OIVN01000061">
    <property type="protein sequence ID" value="SPC73516.1"/>
    <property type="molecule type" value="Genomic_DNA"/>
</dbReference>
<proteinExistence type="predicted"/>
<dbReference type="InterPro" id="IPR036691">
    <property type="entry name" value="Endo/exonu/phosph_ase_sf"/>
</dbReference>
<sequence length="634" mass="72548">MEIMGLEHSPWDFVRSNYSEGLGRWWWGMIELRSTFPIDEEQVVEEDLGVLHGENQEWSVMIVDDCFGALVIEPLAVDCSMAEQVSVNILCLVNSKNDPVQPSEWVMGQLKKVGKALGASYDGNEEVVMKMLQSIEARKDTEGRISGMIQSARDSQYPKVRGSYVVSSVISTTNPGLLRVRGVYGPNIDRERGFFWDELARIVSWWEAPWCIGGDFNVVRFPSEKSGVAAFTASMHDFSDFIGEFGLLDTPLEGGRFTLADHFGLVIQRRLPRVLSDHFPVLLDCGRVIGGKRPFRFEKMWLKANGFVERVRGWWNSYSFSSSASFIMANKLKALKVDLKQWNSQEFGNVMVKLQGVLHDIQRLEAIAENRALTEEEKVEKSNLSIEWEKLSLLEEISWRQKSRVTWLKEGDKNTKPMLDGLNFNVIQGEDASWLERPFEEDEVTLVVRNMNGDKSPGPDSFPMSFFQACWEVVKGDIMAVFAELYGTGSLERSLNATFLTLIPKKTSASELVSAPQNAFREGETNYRFGGLGIRNVRLFNRALLGKWLWRYGNERESLWRRIIHSKYGSFPRRWISATIPGSYGVGLWKNIRKDWAHFARYLRFEVRDGTQIKFWNDSWCEIGPLKEAFPEVI</sequence>
<name>A0A2N9E3N6_FAGSY</name>